<gene>
    <name evidence="1" type="ORF">Cfor_01771</name>
</gene>
<evidence type="ECO:0000313" key="2">
    <source>
        <dbReference type="Proteomes" id="UP000502823"/>
    </source>
</evidence>
<dbReference type="InParanoid" id="A0A6L2PUV7"/>
<proteinExistence type="predicted"/>
<dbReference type="InterPro" id="IPR019351">
    <property type="entry name" value="DUF2039"/>
</dbReference>
<sequence length="271" mass="30858">MLVPASAMSCQRGNVKRTRPQKYKNKTAFKNDLNDSSSKTKELNKMEIVNVCAKCKAILEWKIKYKKYKLPKAPKKCTMCEQKTIKNAYHIICIPCAEMQKVCPKCGKTEEIVKSNVPDQLKLDVEFQNFIKDLTERKRRTFLRCLSEKERLGGKVAKDLEKTKEEVLGKLNSLNLESEEEDFDEDDFDDFCDQSSSSECVCLTENIDPQILHRVLIFECVIECSVLLVDSRTDLCMQSVLGATPAFHANPKGQLSQCGNCSSKEEYGAFH</sequence>
<dbReference type="OrthoDB" id="250548at2759"/>
<dbReference type="PANTHER" id="PTHR22876:SF5">
    <property type="entry name" value="CHROMOSOME 9 OPEN READING FRAME 85"/>
    <property type="match status" value="1"/>
</dbReference>
<comment type="caution">
    <text evidence="1">The sequence shown here is derived from an EMBL/GenBank/DDBJ whole genome shotgun (WGS) entry which is preliminary data.</text>
</comment>
<accession>A0A6L2PUV7</accession>
<dbReference type="Proteomes" id="UP000502823">
    <property type="component" value="Unassembled WGS sequence"/>
</dbReference>
<organism evidence="1 2">
    <name type="scientific">Coptotermes formosanus</name>
    <name type="common">Formosan subterranean termite</name>
    <dbReference type="NCBI Taxonomy" id="36987"/>
    <lineage>
        <taxon>Eukaryota</taxon>
        <taxon>Metazoa</taxon>
        <taxon>Ecdysozoa</taxon>
        <taxon>Arthropoda</taxon>
        <taxon>Hexapoda</taxon>
        <taxon>Insecta</taxon>
        <taxon>Pterygota</taxon>
        <taxon>Neoptera</taxon>
        <taxon>Polyneoptera</taxon>
        <taxon>Dictyoptera</taxon>
        <taxon>Blattodea</taxon>
        <taxon>Blattoidea</taxon>
        <taxon>Termitoidae</taxon>
        <taxon>Rhinotermitidae</taxon>
        <taxon>Coptotermes</taxon>
    </lineage>
</organism>
<name>A0A6L2PUV7_COPFO</name>
<evidence type="ECO:0000313" key="1">
    <source>
        <dbReference type="EMBL" id="GFG36403.1"/>
    </source>
</evidence>
<dbReference type="Pfam" id="PF10217">
    <property type="entry name" value="DUF2039"/>
    <property type="match status" value="1"/>
</dbReference>
<dbReference type="FunCoup" id="A0A6L2PUV7">
    <property type="interactions" value="522"/>
</dbReference>
<reference evidence="2" key="1">
    <citation type="submission" date="2020-01" db="EMBL/GenBank/DDBJ databases">
        <title>Draft genome sequence of the Termite Coptotermes fromosanus.</title>
        <authorList>
            <person name="Itakura S."/>
            <person name="Yosikawa Y."/>
            <person name="Umezawa K."/>
        </authorList>
    </citation>
    <scope>NUCLEOTIDE SEQUENCE [LARGE SCALE GENOMIC DNA]</scope>
</reference>
<dbReference type="AlphaFoldDB" id="A0A6L2PUV7"/>
<keyword evidence="2" id="KW-1185">Reference proteome</keyword>
<dbReference type="EMBL" id="BLKM01009380">
    <property type="protein sequence ID" value="GFG36403.1"/>
    <property type="molecule type" value="Genomic_DNA"/>
</dbReference>
<protein>
    <submittedName>
        <fullName evidence="1">Uncharacterized protein</fullName>
    </submittedName>
</protein>
<dbReference type="PANTHER" id="PTHR22876">
    <property type="entry name" value="ZGC:101016"/>
    <property type="match status" value="1"/>
</dbReference>